<protein>
    <submittedName>
        <fullName evidence="1">Uncharacterized protein</fullName>
    </submittedName>
</protein>
<gene>
    <name evidence="1" type="ORF">WUBG_10986</name>
</gene>
<evidence type="ECO:0000313" key="1">
    <source>
        <dbReference type="EMBL" id="EJW78106.1"/>
    </source>
</evidence>
<organism evidence="1 2">
    <name type="scientific">Wuchereria bancrofti</name>
    <dbReference type="NCBI Taxonomy" id="6293"/>
    <lineage>
        <taxon>Eukaryota</taxon>
        <taxon>Metazoa</taxon>
        <taxon>Ecdysozoa</taxon>
        <taxon>Nematoda</taxon>
        <taxon>Chromadorea</taxon>
        <taxon>Rhabditida</taxon>
        <taxon>Spirurina</taxon>
        <taxon>Spiruromorpha</taxon>
        <taxon>Filarioidea</taxon>
        <taxon>Onchocercidae</taxon>
        <taxon>Wuchereria</taxon>
    </lineage>
</organism>
<reference evidence="2" key="1">
    <citation type="submission" date="2012-08" db="EMBL/GenBank/DDBJ databases">
        <title>The Genome Sequence of Wuchereria bancrofti.</title>
        <authorList>
            <person name="Nutman T.B."/>
            <person name="Fink D.L."/>
            <person name="Russ C."/>
            <person name="Young S."/>
            <person name="Zeng Q."/>
            <person name="Koehrsen M."/>
            <person name="Alvarado L."/>
            <person name="Berlin A."/>
            <person name="Chapman S.B."/>
            <person name="Chen Z."/>
            <person name="Freedman E."/>
            <person name="Gellesch M."/>
            <person name="Goldberg J."/>
            <person name="Griggs A."/>
            <person name="Gujja S."/>
            <person name="Heilman E.R."/>
            <person name="Heiman D."/>
            <person name="Hepburn T."/>
            <person name="Howarth C."/>
            <person name="Jen D."/>
            <person name="Larson L."/>
            <person name="Lewis B."/>
            <person name="Mehta T."/>
            <person name="Park D."/>
            <person name="Pearson M."/>
            <person name="Roberts A."/>
            <person name="Saif S."/>
            <person name="Shea T."/>
            <person name="Shenoy N."/>
            <person name="Sisk P."/>
            <person name="Stolte C."/>
            <person name="Sykes S."/>
            <person name="Walk T."/>
            <person name="White J."/>
            <person name="Yandava C."/>
            <person name="Haas B."/>
            <person name="Henn M.R."/>
            <person name="Nusbaum C."/>
            <person name="Birren B."/>
        </authorList>
    </citation>
    <scope>NUCLEOTIDE SEQUENCE [LARGE SCALE GENOMIC DNA]</scope>
    <source>
        <strain evidence="2">NA</strain>
    </source>
</reference>
<evidence type="ECO:0000313" key="2">
    <source>
        <dbReference type="Proteomes" id="UP000004810"/>
    </source>
</evidence>
<proteinExistence type="predicted"/>
<dbReference type="AlphaFoldDB" id="J9E747"/>
<dbReference type="Proteomes" id="UP000004810">
    <property type="component" value="Unassembled WGS sequence"/>
</dbReference>
<feature type="non-terminal residue" evidence="1">
    <location>
        <position position="1"/>
    </location>
</feature>
<accession>J9E747</accession>
<comment type="caution">
    <text evidence="1">The sequence shown here is derived from an EMBL/GenBank/DDBJ whole genome shotgun (WGS) entry which is preliminary data.</text>
</comment>
<name>J9E747_WUCBA</name>
<sequence length="62" mass="7054">EDDDRNKHNEMSCVIPLSQLLVYARNNCDQTNDQTKQGHDVYVITISPQSSGAYYAANKETY</sequence>
<dbReference type="EMBL" id="ADBV01006968">
    <property type="protein sequence ID" value="EJW78106.1"/>
    <property type="molecule type" value="Genomic_DNA"/>
</dbReference>